<keyword evidence="2 3" id="KW-0175">Coiled coil</keyword>
<evidence type="ECO:0000256" key="2">
    <source>
        <dbReference type="ARBA" id="ARBA00023054"/>
    </source>
</evidence>
<evidence type="ECO:0000256" key="5">
    <source>
        <dbReference type="SAM" id="SignalP"/>
    </source>
</evidence>
<feature type="coiled-coil region" evidence="3">
    <location>
        <begin position="268"/>
        <end position="302"/>
    </location>
</feature>
<dbReference type="PANTHER" id="PTHR32347">
    <property type="entry name" value="EFFLUX SYSTEM COMPONENT YKNX-RELATED"/>
    <property type="match status" value="1"/>
</dbReference>
<accession>A0A5C5YP52</accession>
<feature type="coiled-coil region" evidence="3">
    <location>
        <begin position="182"/>
        <end position="237"/>
    </location>
</feature>
<dbReference type="OrthoDB" id="243506at2"/>
<dbReference type="AlphaFoldDB" id="A0A5C5YP52"/>
<reference evidence="6 7" key="1">
    <citation type="submission" date="2019-02" db="EMBL/GenBank/DDBJ databases">
        <title>Deep-cultivation of Planctomycetes and their phenomic and genomic characterization uncovers novel biology.</title>
        <authorList>
            <person name="Wiegand S."/>
            <person name="Jogler M."/>
            <person name="Boedeker C."/>
            <person name="Pinto D."/>
            <person name="Vollmers J."/>
            <person name="Rivas-Marin E."/>
            <person name="Kohn T."/>
            <person name="Peeters S.H."/>
            <person name="Heuer A."/>
            <person name="Rast P."/>
            <person name="Oberbeckmann S."/>
            <person name="Bunk B."/>
            <person name="Jeske O."/>
            <person name="Meyerdierks A."/>
            <person name="Storesund J.E."/>
            <person name="Kallscheuer N."/>
            <person name="Luecker S."/>
            <person name="Lage O.M."/>
            <person name="Pohl T."/>
            <person name="Merkel B.J."/>
            <person name="Hornburger P."/>
            <person name="Mueller R.-W."/>
            <person name="Bruemmer F."/>
            <person name="Labrenz M."/>
            <person name="Spormann A.M."/>
            <person name="Op Den Camp H."/>
            <person name="Overmann J."/>
            <person name="Amann R."/>
            <person name="Jetten M.S.M."/>
            <person name="Mascher T."/>
            <person name="Medema M.H."/>
            <person name="Devos D.P."/>
            <person name="Kaster A.-K."/>
            <person name="Ovreas L."/>
            <person name="Rohde M."/>
            <person name="Galperin M.Y."/>
            <person name="Jogler C."/>
        </authorList>
    </citation>
    <scope>NUCLEOTIDE SEQUENCE [LARGE SCALE GENOMIC DNA]</scope>
    <source>
        <strain evidence="6 7">CA13</strain>
    </source>
</reference>
<protein>
    <submittedName>
        <fullName evidence="6">HlyD family secretion protein</fullName>
    </submittedName>
</protein>
<keyword evidence="5" id="KW-0732">Signal</keyword>
<comment type="subcellular location">
    <subcellularLocation>
        <location evidence="1">Cell envelope</location>
    </subcellularLocation>
</comment>
<evidence type="ECO:0000313" key="6">
    <source>
        <dbReference type="EMBL" id="TWT76781.1"/>
    </source>
</evidence>
<organism evidence="6 7">
    <name type="scientific">Novipirellula herctigrandis</name>
    <dbReference type="NCBI Taxonomy" id="2527986"/>
    <lineage>
        <taxon>Bacteria</taxon>
        <taxon>Pseudomonadati</taxon>
        <taxon>Planctomycetota</taxon>
        <taxon>Planctomycetia</taxon>
        <taxon>Pirellulales</taxon>
        <taxon>Pirellulaceae</taxon>
        <taxon>Novipirellula</taxon>
    </lineage>
</organism>
<evidence type="ECO:0000313" key="7">
    <source>
        <dbReference type="Proteomes" id="UP000315010"/>
    </source>
</evidence>
<gene>
    <name evidence="6" type="ORF">CA13_72800</name>
</gene>
<dbReference type="Gene3D" id="2.40.30.170">
    <property type="match status" value="1"/>
</dbReference>
<sequence length="445" mass="50265" precursor="true">MSIRRVWCLPLLTCLLISSPIWAAKNAVPANDQAAEKEKSADGKAEKKTDKEETKDVQESESIKIDGVFESVTVHQLAADTEQIDSFGIRKIIDHGKSVRKNEAVVWFETKDIDEKIVKAETDLALAKLALSEAEFAFEQFNMQQSLDREAAERSRGEAKQNFDNFVNVDRQQQIATAEYQLKSSRDSLEYAQEELNQLEKMYKEDELTEESEEIVLKRAQRAVENAKHFLKIAETRTTRVLEQSIPNQQAKEEAALDTAELVFAKKIQGLKDSRERREIEMRRQKREFEKQKNDLNELRKERRGFVIQSPINGLAYHGKLTRGRLSSKPSTLEKGSKVTAKQILITVVDPNRLRIFAELSESQLADLKPGANGTATPVAFPKASLPVRIQSIASVPFVDGKWECVLSIRAKKGDVQWVPGMTCKIEFQKDDSEKVAAGEAEATE</sequence>
<keyword evidence="7" id="KW-1185">Reference proteome</keyword>
<feature type="region of interest" description="Disordered" evidence="4">
    <location>
        <begin position="33"/>
        <end position="59"/>
    </location>
</feature>
<dbReference type="EMBL" id="SJPJ01000002">
    <property type="protein sequence ID" value="TWT76781.1"/>
    <property type="molecule type" value="Genomic_DNA"/>
</dbReference>
<dbReference type="InterPro" id="IPR050465">
    <property type="entry name" value="UPF0194_transport"/>
</dbReference>
<feature type="chain" id="PRO_5023133442" evidence="5">
    <location>
        <begin position="24"/>
        <end position="445"/>
    </location>
</feature>
<feature type="signal peptide" evidence="5">
    <location>
        <begin position="1"/>
        <end position="23"/>
    </location>
</feature>
<evidence type="ECO:0000256" key="1">
    <source>
        <dbReference type="ARBA" id="ARBA00004196"/>
    </source>
</evidence>
<comment type="caution">
    <text evidence="6">The sequence shown here is derived from an EMBL/GenBank/DDBJ whole genome shotgun (WGS) entry which is preliminary data.</text>
</comment>
<feature type="compositionally biased region" description="Basic and acidic residues" evidence="4">
    <location>
        <begin position="34"/>
        <end position="59"/>
    </location>
</feature>
<proteinExistence type="predicted"/>
<dbReference type="GO" id="GO:0030313">
    <property type="term" value="C:cell envelope"/>
    <property type="evidence" value="ECO:0007669"/>
    <property type="project" value="UniProtKB-SubCell"/>
</dbReference>
<evidence type="ECO:0000256" key="3">
    <source>
        <dbReference type="SAM" id="Coils"/>
    </source>
</evidence>
<dbReference type="Proteomes" id="UP000315010">
    <property type="component" value="Unassembled WGS sequence"/>
</dbReference>
<dbReference type="RefSeq" id="WP_146404528.1">
    <property type="nucleotide sequence ID" value="NZ_SJPJ01000002.1"/>
</dbReference>
<evidence type="ECO:0000256" key="4">
    <source>
        <dbReference type="SAM" id="MobiDB-lite"/>
    </source>
</evidence>
<name>A0A5C5YP52_9BACT</name>
<dbReference type="PANTHER" id="PTHR32347:SF14">
    <property type="entry name" value="EFFLUX SYSTEM COMPONENT YKNX-RELATED"/>
    <property type="match status" value="1"/>
</dbReference>